<dbReference type="PANTHER" id="PTHR45889:SF8">
    <property type="entry name" value="IG-LIKE DOMAIN-CONTAINING PROTEIN"/>
    <property type="match status" value="1"/>
</dbReference>
<dbReference type="InterPro" id="IPR036179">
    <property type="entry name" value="Ig-like_dom_sf"/>
</dbReference>
<dbReference type="Gene3D" id="2.60.40.10">
    <property type="entry name" value="Immunoglobulins"/>
    <property type="match status" value="2"/>
</dbReference>
<dbReference type="OrthoDB" id="5971033at2759"/>
<dbReference type="VEuPathDB" id="VectorBase:LDEU008736"/>
<dbReference type="AlphaFoldDB" id="A0A443S742"/>
<feature type="domain" description="Ig-like" evidence="2">
    <location>
        <begin position="27"/>
        <end position="108"/>
    </location>
</feature>
<gene>
    <name evidence="3" type="ORF">B4U80_13409</name>
</gene>
<comment type="caution">
    <text evidence="3">The sequence shown here is derived from an EMBL/GenBank/DDBJ whole genome shotgun (WGS) entry which is preliminary data.</text>
</comment>
<dbReference type="Pfam" id="PF00047">
    <property type="entry name" value="ig"/>
    <property type="match status" value="1"/>
</dbReference>
<evidence type="ECO:0000313" key="3">
    <source>
        <dbReference type="EMBL" id="RWS23304.1"/>
    </source>
</evidence>
<dbReference type="EMBL" id="NCKV01006719">
    <property type="protein sequence ID" value="RWS23304.1"/>
    <property type="molecule type" value="Genomic_DNA"/>
</dbReference>
<dbReference type="PROSITE" id="PS50835">
    <property type="entry name" value="IG_LIKE"/>
    <property type="match status" value="2"/>
</dbReference>
<feature type="signal peptide" evidence="1">
    <location>
        <begin position="1"/>
        <end position="18"/>
    </location>
</feature>
<dbReference type="Proteomes" id="UP000288716">
    <property type="component" value="Unassembled WGS sequence"/>
</dbReference>
<evidence type="ECO:0000259" key="2">
    <source>
        <dbReference type="PROSITE" id="PS50835"/>
    </source>
</evidence>
<accession>A0A443S742</accession>
<keyword evidence="4" id="KW-1185">Reference proteome</keyword>
<dbReference type="InterPro" id="IPR003599">
    <property type="entry name" value="Ig_sub"/>
</dbReference>
<evidence type="ECO:0000256" key="1">
    <source>
        <dbReference type="SAM" id="SignalP"/>
    </source>
</evidence>
<dbReference type="InterPro" id="IPR013151">
    <property type="entry name" value="Immunoglobulin_dom"/>
</dbReference>
<reference evidence="3 4" key="1">
    <citation type="journal article" date="2018" name="Gigascience">
        <title>Genomes of trombidid mites reveal novel predicted allergens and laterally-transferred genes associated with secondary metabolism.</title>
        <authorList>
            <person name="Dong X."/>
            <person name="Chaisiri K."/>
            <person name="Xia D."/>
            <person name="Armstrong S.D."/>
            <person name="Fang Y."/>
            <person name="Donnelly M.J."/>
            <person name="Kadowaki T."/>
            <person name="McGarry J.W."/>
            <person name="Darby A.C."/>
            <person name="Makepeace B.L."/>
        </authorList>
    </citation>
    <scope>NUCLEOTIDE SEQUENCE [LARGE SCALE GENOMIC DNA]</scope>
    <source>
        <strain evidence="3">UoL-UT</strain>
    </source>
</reference>
<dbReference type="SMART" id="SM00409">
    <property type="entry name" value="IG"/>
    <property type="match status" value="1"/>
</dbReference>
<feature type="chain" id="PRO_5019086907" description="Ig-like domain-containing protein" evidence="1">
    <location>
        <begin position="19"/>
        <end position="298"/>
    </location>
</feature>
<evidence type="ECO:0000313" key="4">
    <source>
        <dbReference type="Proteomes" id="UP000288716"/>
    </source>
</evidence>
<name>A0A443S742_9ACAR</name>
<dbReference type="SUPFAM" id="SSF48726">
    <property type="entry name" value="Immunoglobulin"/>
    <property type="match status" value="2"/>
</dbReference>
<sequence length="298" mass="34039">MKFIFHYFVNFIVITVNAQQGPIGSTPKTQKWNIFINENRNELYCSTEDNFLASNITWFNANGKHIENDSNFNIKDKQWMSALASKDKRFRFNGTYKCEANVRGKKIATAKVILSSVENYALFENCPEEITVIQDRNESVLLCYVSDHKLFRISVIKFGMRSFQKPMYSFSDEINASSRYPKTGEDFSLSCNYSGNSMAIVKWQYPSKQSNVIVKRTTLMFKKLSKSNEGLYNCLVSKESGNLSRSYRIFVSRDPAIIRFGNVTERDGTETKLACMAIGDILPLTTIRRFDGASISSS</sequence>
<dbReference type="SMART" id="SM00408">
    <property type="entry name" value="IGc2"/>
    <property type="match status" value="1"/>
</dbReference>
<dbReference type="PANTHER" id="PTHR45889">
    <property type="entry name" value="IG-LIKE DOMAIN-CONTAINING PROTEIN"/>
    <property type="match status" value="1"/>
</dbReference>
<feature type="domain" description="Ig-like" evidence="2">
    <location>
        <begin position="166"/>
        <end position="244"/>
    </location>
</feature>
<dbReference type="InterPro" id="IPR003598">
    <property type="entry name" value="Ig_sub2"/>
</dbReference>
<protein>
    <recommendedName>
        <fullName evidence="2">Ig-like domain-containing protein</fullName>
    </recommendedName>
</protein>
<organism evidence="3 4">
    <name type="scientific">Leptotrombidium deliense</name>
    <dbReference type="NCBI Taxonomy" id="299467"/>
    <lineage>
        <taxon>Eukaryota</taxon>
        <taxon>Metazoa</taxon>
        <taxon>Ecdysozoa</taxon>
        <taxon>Arthropoda</taxon>
        <taxon>Chelicerata</taxon>
        <taxon>Arachnida</taxon>
        <taxon>Acari</taxon>
        <taxon>Acariformes</taxon>
        <taxon>Trombidiformes</taxon>
        <taxon>Prostigmata</taxon>
        <taxon>Anystina</taxon>
        <taxon>Parasitengona</taxon>
        <taxon>Trombiculoidea</taxon>
        <taxon>Trombiculidae</taxon>
        <taxon>Leptotrombidium</taxon>
    </lineage>
</organism>
<dbReference type="InterPro" id="IPR007110">
    <property type="entry name" value="Ig-like_dom"/>
</dbReference>
<proteinExistence type="predicted"/>
<keyword evidence="1" id="KW-0732">Signal</keyword>
<dbReference type="InterPro" id="IPR013783">
    <property type="entry name" value="Ig-like_fold"/>
</dbReference>